<dbReference type="Proteomes" id="UP000518752">
    <property type="component" value="Unassembled WGS sequence"/>
</dbReference>
<dbReference type="OrthoDB" id="3254913at2759"/>
<evidence type="ECO:0000313" key="2">
    <source>
        <dbReference type="EMBL" id="KAF5391471.1"/>
    </source>
</evidence>
<protein>
    <submittedName>
        <fullName evidence="2">Uncharacterized protein</fullName>
    </submittedName>
</protein>
<keyword evidence="3" id="KW-1185">Reference proteome</keyword>
<evidence type="ECO:0000256" key="1">
    <source>
        <dbReference type="SAM" id="MobiDB-lite"/>
    </source>
</evidence>
<feature type="compositionally biased region" description="Polar residues" evidence="1">
    <location>
        <begin position="1"/>
        <end position="11"/>
    </location>
</feature>
<dbReference type="AlphaFoldDB" id="A0A8H5HXP6"/>
<feature type="region of interest" description="Disordered" evidence="1">
    <location>
        <begin position="1"/>
        <end position="44"/>
    </location>
</feature>
<organism evidence="2 3">
    <name type="scientific">Collybiopsis confluens</name>
    <dbReference type="NCBI Taxonomy" id="2823264"/>
    <lineage>
        <taxon>Eukaryota</taxon>
        <taxon>Fungi</taxon>
        <taxon>Dikarya</taxon>
        <taxon>Basidiomycota</taxon>
        <taxon>Agaricomycotina</taxon>
        <taxon>Agaricomycetes</taxon>
        <taxon>Agaricomycetidae</taxon>
        <taxon>Agaricales</taxon>
        <taxon>Marasmiineae</taxon>
        <taxon>Omphalotaceae</taxon>
        <taxon>Collybiopsis</taxon>
    </lineage>
</organism>
<name>A0A8H5HXP6_9AGAR</name>
<dbReference type="Gene3D" id="1.20.5.340">
    <property type="match status" value="1"/>
</dbReference>
<dbReference type="EMBL" id="JAACJN010000010">
    <property type="protein sequence ID" value="KAF5391471.1"/>
    <property type="molecule type" value="Genomic_DNA"/>
</dbReference>
<reference evidence="2 3" key="1">
    <citation type="journal article" date="2020" name="ISME J.">
        <title>Uncovering the hidden diversity of litter-decomposition mechanisms in mushroom-forming fungi.</title>
        <authorList>
            <person name="Floudas D."/>
            <person name="Bentzer J."/>
            <person name="Ahren D."/>
            <person name="Johansson T."/>
            <person name="Persson P."/>
            <person name="Tunlid A."/>
        </authorList>
    </citation>
    <scope>NUCLEOTIDE SEQUENCE [LARGE SCALE GENOMIC DNA]</scope>
    <source>
        <strain evidence="2 3">CBS 406.79</strain>
    </source>
</reference>
<gene>
    <name evidence="2" type="ORF">D9757_002036</name>
</gene>
<evidence type="ECO:0000313" key="3">
    <source>
        <dbReference type="Proteomes" id="UP000518752"/>
    </source>
</evidence>
<accession>A0A8H5HXP6</accession>
<sequence length="127" mass="14172">MDASTDPSQSQSEHDVQSRSNGADELSSFPTNDPELESKSPLLPQISAESNFSLFDLDSIMSAGVPGMAEVNKRASNVHKLAEENEKLKSELKAMSERLERAERKRQELERKKQSLKDPQAEASRKQ</sequence>
<comment type="caution">
    <text evidence="2">The sequence shown here is derived from an EMBL/GenBank/DDBJ whole genome shotgun (WGS) entry which is preliminary data.</text>
</comment>
<feature type="region of interest" description="Disordered" evidence="1">
    <location>
        <begin position="98"/>
        <end position="127"/>
    </location>
</feature>
<proteinExistence type="predicted"/>